<feature type="compositionally biased region" description="Pro residues" evidence="1">
    <location>
        <begin position="90"/>
        <end position="99"/>
    </location>
</feature>
<protein>
    <submittedName>
        <fullName evidence="2">Uncharacterized protein</fullName>
    </submittedName>
</protein>
<dbReference type="AlphaFoldDB" id="A0A6J4UH79"/>
<feature type="compositionally biased region" description="Low complexity" evidence="1">
    <location>
        <begin position="132"/>
        <end position="144"/>
    </location>
</feature>
<proteinExistence type="predicted"/>
<accession>A0A6J4UH79</accession>
<sequence length="144" mass="15683">DARLAAVGGDARRGRAPGHPAAVADPGRRLRRGRPHAAGRGLRPGPPGRPVDRPVHGLPRPPPLRRVGDRGGRRHWRRRDLLRDQEGASPSPPGLPPLRPGAGDRRRRAAYHDRRGLPPARLPGRDRPPRPVRSVRGLPPGSRV</sequence>
<evidence type="ECO:0000256" key="1">
    <source>
        <dbReference type="SAM" id="MobiDB-lite"/>
    </source>
</evidence>
<name>A0A6J4UH79_9BACT</name>
<gene>
    <name evidence="2" type="ORF">AVDCRST_MAG49-1751</name>
</gene>
<feature type="region of interest" description="Disordered" evidence="1">
    <location>
        <begin position="1"/>
        <end position="144"/>
    </location>
</feature>
<evidence type="ECO:0000313" key="2">
    <source>
        <dbReference type="EMBL" id="CAA9550470.1"/>
    </source>
</evidence>
<dbReference type="EMBL" id="CADCWG010000110">
    <property type="protein sequence ID" value="CAA9550470.1"/>
    <property type="molecule type" value="Genomic_DNA"/>
</dbReference>
<feature type="non-terminal residue" evidence="2">
    <location>
        <position position="144"/>
    </location>
</feature>
<reference evidence="2" key="1">
    <citation type="submission" date="2020-02" db="EMBL/GenBank/DDBJ databases">
        <authorList>
            <person name="Meier V. D."/>
        </authorList>
    </citation>
    <scope>NUCLEOTIDE SEQUENCE</scope>
    <source>
        <strain evidence="2">AVDCRST_MAG49</strain>
    </source>
</reference>
<organism evidence="2">
    <name type="scientific">uncultured Thermomicrobiales bacterium</name>
    <dbReference type="NCBI Taxonomy" id="1645740"/>
    <lineage>
        <taxon>Bacteria</taxon>
        <taxon>Pseudomonadati</taxon>
        <taxon>Thermomicrobiota</taxon>
        <taxon>Thermomicrobia</taxon>
        <taxon>Thermomicrobiales</taxon>
        <taxon>environmental samples</taxon>
    </lineage>
</organism>
<feature type="non-terminal residue" evidence="2">
    <location>
        <position position="1"/>
    </location>
</feature>